<feature type="compositionally biased region" description="Low complexity" evidence="1">
    <location>
        <begin position="327"/>
        <end position="340"/>
    </location>
</feature>
<feature type="region of interest" description="Disordered" evidence="1">
    <location>
        <begin position="147"/>
        <end position="199"/>
    </location>
</feature>
<dbReference type="KEGG" id="cthr:CTHT_0040450"/>
<proteinExistence type="predicted"/>
<dbReference type="eggNOG" id="ENOG502RJV8">
    <property type="taxonomic scope" value="Eukaryota"/>
</dbReference>
<evidence type="ECO:0000313" key="2">
    <source>
        <dbReference type="EMBL" id="EGS19568.1"/>
    </source>
</evidence>
<feature type="region of interest" description="Disordered" evidence="1">
    <location>
        <begin position="294"/>
        <end position="350"/>
    </location>
</feature>
<feature type="compositionally biased region" description="Polar residues" evidence="1">
    <location>
        <begin position="56"/>
        <end position="69"/>
    </location>
</feature>
<reference evidence="2 3" key="1">
    <citation type="journal article" date="2011" name="Cell">
        <title>Insight into structure and assembly of the nuclear pore complex by utilizing the genome of a eukaryotic thermophile.</title>
        <authorList>
            <person name="Amlacher S."/>
            <person name="Sarges P."/>
            <person name="Flemming D."/>
            <person name="van Noort V."/>
            <person name="Kunze R."/>
            <person name="Devos D.P."/>
            <person name="Arumugam M."/>
            <person name="Bork P."/>
            <person name="Hurt E."/>
        </authorList>
    </citation>
    <scope>NUCLEOTIDE SEQUENCE [LARGE SCALE GENOMIC DNA]</scope>
    <source>
        <strain evidence="3">DSM 1495 / CBS 144.50 / IMI 039719</strain>
    </source>
</reference>
<feature type="compositionally biased region" description="Polar residues" evidence="1">
    <location>
        <begin position="299"/>
        <end position="316"/>
    </location>
</feature>
<accession>G0S9Z6</accession>
<dbReference type="OrthoDB" id="5235700at2759"/>
<dbReference type="RefSeq" id="XP_006694453.1">
    <property type="nucleotide sequence ID" value="XM_006694390.1"/>
</dbReference>
<feature type="compositionally biased region" description="Pro residues" evidence="1">
    <location>
        <begin position="147"/>
        <end position="162"/>
    </location>
</feature>
<dbReference type="Proteomes" id="UP000008066">
    <property type="component" value="Unassembled WGS sequence"/>
</dbReference>
<dbReference type="AlphaFoldDB" id="G0S9Z6"/>
<feature type="compositionally biased region" description="Basic and acidic residues" evidence="1">
    <location>
        <begin position="317"/>
        <end position="326"/>
    </location>
</feature>
<keyword evidence="3" id="KW-1185">Reference proteome</keyword>
<sequence length="409" mass="43318">MATLDEKIPENQSLGSASAPPAAPSRAASATGAAADQPRFAPGFLGVTETKGFSPCDSSPATRNGSGSCSDRDQLKRAGHNLSQRATITGKRRAVVVELKRSDEGLNKLAGLGARLGPESVHVAPTSTAIPLPFNINKFPFIRPPPPLPFTPPRLDPMPGPPLSSSELSSLVDRHPNDLASAPPTFGSDLLSMPNPDYAEGIDDAEVKSIASGVSEGSSTQQQQQQQQGSGSGVPTKRRSYNKTAPIGFSKEEVLGVWTSALTSGFKPVAGNGSEIEFVTRTVYAESLAQGNRIPGSEVTLSGNNALGENDSSSGKESGDREKMGEKQQAQSLSAQQTEQQEQDHHQQQEIEVQGEIISVLDGNGHGWTRHTRVYGGGPCLACRLARERDPTIPGGFYGENVPVEERRY</sequence>
<gene>
    <name evidence="2" type="ORF">CTHT_0040450</name>
</gene>
<evidence type="ECO:0000256" key="1">
    <source>
        <dbReference type="SAM" id="MobiDB-lite"/>
    </source>
</evidence>
<feature type="region of interest" description="Disordered" evidence="1">
    <location>
        <begin position="1"/>
        <end position="80"/>
    </location>
</feature>
<evidence type="ECO:0000313" key="3">
    <source>
        <dbReference type="Proteomes" id="UP000008066"/>
    </source>
</evidence>
<feature type="compositionally biased region" description="Low complexity" evidence="1">
    <location>
        <begin position="16"/>
        <end position="35"/>
    </location>
</feature>
<dbReference type="HOGENOM" id="CLU_672688_0_0_1"/>
<name>G0S9Z6_CHATD</name>
<feature type="region of interest" description="Disordered" evidence="1">
    <location>
        <begin position="212"/>
        <end position="245"/>
    </location>
</feature>
<dbReference type="GeneID" id="18258083"/>
<feature type="compositionally biased region" description="Low complexity" evidence="1">
    <location>
        <begin position="212"/>
        <end position="229"/>
    </location>
</feature>
<dbReference type="EMBL" id="GL988043">
    <property type="protein sequence ID" value="EGS19568.1"/>
    <property type="molecule type" value="Genomic_DNA"/>
</dbReference>
<organism evidence="3">
    <name type="scientific">Chaetomium thermophilum (strain DSM 1495 / CBS 144.50 / IMI 039719)</name>
    <name type="common">Thermochaetoides thermophila</name>
    <dbReference type="NCBI Taxonomy" id="759272"/>
    <lineage>
        <taxon>Eukaryota</taxon>
        <taxon>Fungi</taxon>
        <taxon>Dikarya</taxon>
        <taxon>Ascomycota</taxon>
        <taxon>Pezizomycotina</taxon>
        <taxon>Sordariomycetes</taxon>
        <taxon>Sordariomycetidae</taxon>
        <taxon>Sordariales</taxon>
        <taxon>Chaetomiaceae</taxon>
        <taxon>Thermochaetoides</taxon>
    </lineage>
</organism>
<protein>
    <submittedName>
        <fullName evidence="2">Uncharacterized protein</fullName>
    </submittedName>
</protein>